<feature type="chain" id="PRO_5015913194" description="SprB-like repeat protein" evidence="1">
    <location>
        <begin position="24"/>
        <end position="978"/>
    </location>
</feature>
<organism evidence="2 3">
    <name type="scientific">Dysgonomonas alginatilytica</name>
    <dbReference type="NCBI Taxonomy" id="1605892"/>
    <lineage>
        <taxon>Bacteria</taxon>
        <taxon>Pseudomonadati</taxon>
        <taxon>Bacteroidota</taxon>
        <taxon>Bacteroidia</taxon>
        <taxon>Bacteroidales</taxon>
        <taxon>Dysgonomonadaceae</taxon>
        <taxon>Dysgonomonas</taxon>
    </lineage>
</organism>
<dbReference type="InterPro" id="IPR013783">
    <property type="entry name" value="Ig-like_fold"/>
</dbReference>
<dbReference type="RefSeq" id="WP_110308916.1">
    <property type="nucleotide sequence ID" value="NZ_QICL01000001.1"/>
</dbReference>
<name>A0A2V3PV06_9BACT</name>
<accession>A0A2V3PV06</accession>
<evidence type="ECO:0000313" key="2">
    <source>
        <dbReference type="EMBL" id="PXV68942.1"/>
    </source>
</evidence>
<protein>
    <recommendedName>
        <fullName evidence="4">SprB-like repeat protein</fullName>
    </recommendedName>
</protein>
<comment type="caution">
    <text evidence="2">The sequence shown here is derived from an EMBL/GenBank/DDBJ whole genome shotgun (WGS) entry which is preliminary data.</text>
</comment>
<evidence type="ECO:0008006" key="4">
    <source>
        <dbReference type="Google" id="ProtNLM"/>
    </source>
</evidence>
<gene>
    <name evidence="2" type="ORF">CLV62_101208</name>
</gene>
<dbReference type="AlphaFoldDB" id="A0A2V3PV06"/>
<dbReference type="EMBL" id="QICL01000001">
    <property type="protein sequence ID" value="PXV68942.1"/>
    <property type="molecule type" value="Genomic_DNA"/>
</dbReference>
<evidence type="ECO:0000256" key="1">
    <source>
        <dbReference type="SAM" id="SignalP"/>
    </source>
</evidence>
<dbReference type="Proteomes" id="UP000247973">
    <property type="component" value="Unassembled WGS sequence"/>
</dbReference>
<keyword evidence="1" id="KW-0732">Signal</keyword>
<reference evidence="2 3" key="1">
    <citation type="submission" date="2018-03" db="EMBL/GenBank/DDBJ databases">
        <title>Genomic Encyclopedia of Archaeal and Bacterial Type Strains, Phase II (KMG-II): from individual species to whole genera.</title>
        <authorList>
            <person name="Goeker M."/>
        </authorList>
    </citation>
    <scope>NUCLEOTIDE SEQUENCE [LARGE SCALE GENOMIC DNA]</scope>
    <source>
        <strain evidence="2 3">DSM 100214</strain>
    </source>
</reference>
<evidence type="ECO:0000313" key="3">
    <source>
        <dbReference type="Proteomes" id="UP000247973"/>
    </source>
</evidence>
<proteinExistence type="predicted"/>
<feature type="signal peptide" evidence="1">
    <location>
        <begin position="1"/>
        <end position="23"/>
    </location>
</feature>
<dbReference type="OrthoDB" id="993885at2"/>
<keyword evidence="3" id="KW-1185">Reference proteome</keyword>
<sequence length="978" mass="105852">MKQLYYKIIYLCLFIFSVGNITAQDCDLNFTVSTQSTASTCQANGTITVTMGGDLSNISHAQYGLTSASGFTINPQESNVLRNIPAGTYSVTVRAFCLKNTEYSVVKTAANITVGGTYKVPVASFIASSSRKSYPGCKTGIIALEVLNGSGNYTFNVVEAPEGVTKGTVVPNRSTNLYTLPDQNYPAGKYVVTVYDGCYTAACNFTLEDVIGFPTFANTSYTGFTPVTTDASCHSVNWYASSVSSTANPDYYRYYQDGMYEVGAAPTGGGMPTAWKTWNAANLISGNLLLNISPYTYSDFFSPKGISIYTRIKGCETNYTKLDTYMYQPLLTSSVTRTCENISYTVQPQGANYYGLLCYPLSVSVNKGSAVGEVVTTGSNLAYPASVKFAADYNSGYYYITFTDKNGVKASTNVSSTRSTFSLSYTEDYCSTQYRLTYSTTSNPCYPANVTIKDEGGAIVHTYTLTSSNTSGSFYLDYGKKYFFEGVYPNSTTSPTYTYAIPARTTTLPSAYNLTLYYTSSNYCTEDQGQLVVSPTSGVFPIGTTFTITGPAGYTTQTVKTTSASTSYYMPVTKLPAGTYILNAVNGCGNTDPKTTTVTLNGVYSGKKLDYKYENTCDGMKVSPFGNITLRGVDQPSTTFYRLVSGPTSGYDKTVIKPGESVTLGTDGTYELGIMVGSTADACVINKVTIIYTKPRITLDVTGTGGYECVDNPTSIILLKATNGVTPYYFELWNEDNTVKINLPEAKSVNGEQVSFKYGKGNETYTIRFRDNCSGGFPQKVTISDLRTPRIVYATSKEVCAGATIELKCITLGTTEYKWTGPNNWSSDKQNPIITNAQANMSGVYKVSVKPEFCGDPVLDQVEIKVYEPLTAGVITANQKICVRTTPKALSCAVTGGSGIYTYQWQSSPDGISGWSNIPGAPNTVLYTPASQVTAKTYYYRVIVTDACGSITSNTMTVDFTSCFIPVNPHINVRTSKK</sequence>
<dbReference type="Gene3D" id="2.60.40.10">
    <property type="entry name" value="Immunoglobulins"/>
    <property type="match status" value="1"/>
</dbReference>